<dbReference type="InterPro" id="IPR008030">
    <property type="entry name" value="NmrA-like"/>
</dbReference>
<gene>
    <name evidence="4" type="ORF">GGR03_003197</name>
</gene>
<protein>
    <submittedName>
        <fullName evidence="4">Uncharacterized protein YbjT (DUF2867 family)</fullName>
    </submittedName>
</protein>
<keyword evidence="5" id="KW-1185">Reference proteome</keyword>
<reference evidence="4 5" key="1">
    <citation type="submission" date="2020-08" db="EMBL/GenBank/DDBJ databases">
        <title>Genomic Encyclopedia of Type Strains, Phase IV (KMG-IV): sequencing the most valuable type-strain genomes for metagenomic binning, comparative biology and taxonomic classification.</title>
        <authorList>
            <person name="Goeker M."/>
        </authorList>
    </citation>
    <scope>NUCLEOTIDE SEQUENCE [LARGE SCALE GENOMIC DNA]</scope>
    <source>
        <strain evidence="4 5">DSM 103570</strain>
    </source>
</reference>
<dbReference type="PANTHER" id="PTHR42748:SF7">
    <property type="entry name" value="NMRA LIKE REDOX SENSOR 1-RELATED"/>
    <property type="match status" value="1"/>
</dbReference>
<evidence type="ECO:0000259" key="3">
    <source>
        <dbReference type="Pfam" id="PF05368"/>
    </source>
</evidence>
<comment type="similarity">
    <text evidence="1">Belongs to the NmrA-type oxidoreductase family.</text>
</comment>
<accession>A0A7W6HF72</accession>
<dbReference type="Gene3D" id="3.40.50.720">
    <property type="entry name" value="NAD(P)-binding Rossmann-like Domain"/>
    <property type="match status" value="1"/>
</dbReference>
<dbReference type="Gene3D" id="3.90.25.10">
    <property type="entry name" value="UDP-galactose 4-epimerase, domain 1"/>
    <property type="match status" value="1"/>
</dbReference>
<dbReference type="Pfam" id="PF05368">
    <property type="entry name" value="NmrA"/>
    <property type="match status" value="1"/>
</dbReference>
<evidence type="ECO:0000313" key="5">
    <source>
        <dbReference type="Proteomes" id="UP000588647"/>
    </source>
</evidence>
<organism evidence="4 5">
    <name type="scientific">Aurantimonas endophytica</name>
    <dbReference type="NCBI Taxonomy" id="1522175"/>
    <lineage>
        <taxon>Bacteria</taxon>
        <taxon>Pseudomonadati</taxon>
        <taxon>Pseudomonadota</taxon>
        <taxon>Alphaproteobacteria</taxon>
        <taxon>Hyphomicrobiales</taxon>
        <taxon>Aurantimonadaceae</taxon>
        <taxon>Aurantimonas</taxon>
    </lineage>
</organism>
<feature type="domain" description="NmrA-like" evidence="3">
    <location>
        <begin position="4"/>
        <end position="240"/>
    </location>
</feature>
<dbReference type="InterPro" id="IPR051164">
    <property type="entry name" value="NmrA-like_oxidored"/>
</dbReference>
<proteinExistence type="inferred from homology"/>
<dbReference type="EMBL" id="JACIEM010000004">
    <property type="protein sequence ID" value="MBB4004109.1"/>
    <property type="molecule type" value="Genomic_DNA"/>
</dbReference>
<evidence type="ECO:0000256" key="1">
    <source>
        <dbReference type="ARBA" id="ARBA00006328"/>
    </source>
</evidence>
<name>A0A7W6HF72_9HYPH</name>
<evidence type="ECO:0000256" key="2">
    <source>
        <dbReference type="ARBA" id="ARBA00022857"/>
    </source>
</evidence>
<dbReference type="Proteomes" id="UP000588647">
    <property type="component" value="Unassembled WGS sequence"/>
</dbReference>
<dbReference type="AlphaFoldDB" id="A0A7W6HF72"/>
<dbReference type="SUPFAM" id="SSF51735">
    <property type="entry name" value="NAD(P)-binding Rossmann-fold domains"/>
    <property type="match status" value="1"/>
</dbReference>
<dbReference type="InterPro" id="IPR036291">
    <property type="entry name" value="NAD(P)-bd_dom_sf"/>
</dbReference>
<dbReference type="PANTHER" id="PTHR42748">
    <property type="entry name" value="NITROGEN METABOLITE REPRESSION PROTEIN NMRA FAMILY MEMBER"/>
    <property type="match status" value="1"/>
</dbReference>
<keyword evidence="2" id="KW-0521">NADP</keyword>
<sequence length="290" mass="30590">MRCKTVLVLGATGRQGGSVARTLLNRGWGVRAFVRDPSTPAAAELGAAGARLASGTFDDTASLRAAMDEVHGVFSALPATLSAEDEVRHGTAIVDLAADEGIAHFVYSSGASAGTVPTGIARFDAKPRIEAHVHRLLPEATILRPSIFMDMLLRPGTGLDKGRYTSLVELDGAMQVVSVADIGRFVAAVFDDRDRFAGQVVPLASDRLTGLDLAAALTQASGRPIRYARLPDAVLSANPDLAHMAESLKCGPLSQPIDLDLMRAINPDLTSFRAWLATQGRPLLDEALKG</sequence>
<comment type="caution">
    <text evidence="4">The sequence shown here is derived from an EMBL/GenBank/DDBJ whole genome shotgun (WGS) entry which is preliminary data.</text>
</comment>
<dbReference type="RefSeq" id="WP_183209712.1">
    <property type="nucleotide sequence ID" value="NZ_JAAAMM010000004.1"/>
</dbReference>
<dbReference type="CDD" id="cd05251">
    <property type="entry name" value="NmrA_like_SDR_a"/>
    <property type="match status" value="1"/>
</dbReference>
<evidence type="ECO:0000313" key="4">
    <source>
        <dbReference type="EMBL" id="MBB4004109.1"/>
    </source>
</evidence>